<proteinExistence type="predicted"/>
<reference evidence="1 2" key="1">
    <citation type="submission" date="2019-03" db="EMBL/GenBank/DDBJ databases">
        <title>Genomic Encyclopedia of Archaeal and Bacterial Type Strains, Phase II (KMG-II): from individual species to whole genera.</title>
        <authorList>
            <person name="Goeker M."/>
        </authorList>
    </citation>
    <scope>NUCLEOTIDE SEQUENCE [LARGE SCALE GENOMIC DNA]</scope>
    <source>
        <strain evidence="1 2">DSM 18435</strain>
    </source>
</reference>
<keyword evidence="2" id="KW-1185">Reference proteome</keyword>
<dbReference type="AlphaFoldDB" id="A0A4R6TTM4"/>
<dbReference type="EMBL" id="SNYI01000001">
    <property type="protein sequence ID" value="TDQ32298.1"/>
    <property type="molecule type" value="Genomic_DNA"/>
</dbReference>
<comment type="caution">
    <text evidence="1">The sequence shown here is derived from an EMBL/GenBank/DDBJ whole genome shotgun (WGS) entry which is preliminary data.</text>
</comment>
<accession>A0A4R6TTM4</accession>
<evidence type="ECO:0000313" key="1">
    <source>
        <dbReference type="EMBL" id="TDQ32298.1"/>
    </source>
</evidence>
<protein>
    <submittedName>
        <fullName evidence="1">Uncharacterized protein</fullName>
    </submittedName>
</protein>
<gene>
    <name evidence="1" type="ORF">CLV82_0121</name>
</gene>
<organism evidence="1 2">
    <name type="scientific">Zeaxanthinibacter enoshimensis</name>
    <dbReference type="NCBI Taxonomy" id="392009"/>
    <lineage>
        <taxon>Bacteria</taxon>
        <taxon>Pseudomonadati</taxon>
        <taxon>Bacteroidota</taxon>
        <taxon>Flavobacteriia</taxon>
        <taxon>Flavobacteriales</taxon>
        <taxon>Flavobacteriaceae</taxon>
        <taxon>Zeaxanthinibacter</taxon>
    </lineage>
</organism>
<sequence length="53" mass="5826">MLLLQNIKKPVITDGLFAFLMTGFKGILLAKSGYFKGSDLIRVSVPRNLSSLL</sequence>
<name>A0A4R6TTM4_9FLAO</name>
<evidence type="ECO:0000313" key="2">
    <source>
        <dbReference type="Proteomes" id="UP000295468"/>
    </source>
</evidence>
<dbReference type="Proteomes" id="UP000295468">
    <property type="component" value="Unassembled WGS sequence"/>
</dbReference>